<feature type="compositionally biased region" description="Low complexity" evidence="4">
    <location>
        <begin position="442"/>
        <end position="453"/>
    </location>
</feature>
<accession>A0A1P8UBG3</accession>
<dbReference type="OrthoDB" id="3217500at2"/>
<dbReference type="EMBL" id="CP018762">
    <property type="protein sequence ID" value="APZ35453.1"/>
    <property type="molecule type" value="Genomic_DNA"/>
</dbReference>
<dbReference type="Proteomes" id="UP000187185">
    <property type="component" value="Chromosome"/>
</dbReference>
<dbReference type="PANTHER" id="PTHR22683:SF41">
    <property type="entry name" value="DNA TRANSLOCASE FTSK"/>
    <property type="match status" value="1"/>
</dbReference>
<evidence type="ECO:0000256" key="3">
    <source>
        <dbReference type="PROSITE-ProRule" id="PRU00289"/>
    </source>
</evidence>
<keyword evidence="1 3" id="KW-0547">Nucleotide-binding</keyword>
<feature type="domain" description="FtsK" evidence="6">
    <location>
        <begin position="186"/>
        <end position="376"/>
    </location>
</feature>
<evidence type="ECO:0000256" key="5">
    <source>
        <dbReference type="SAM" id="Phobius"/>
    </source>
</evidence>
<dbReference type="PANTHER" id="PTHR22683">
    <property type="entry name" value="SPORULATION PROTEIN RELATED"/>
    <property type="match status" value="1"/>
</dbReference>
<reference evidence="7 8" key="1">
    <citation type="submission" date="2016-12" db="EMBL/GenBank/DDBJ databases">
        <title>Complete genome sequence of Microbacterium aurum KACC 15219.</title>
        <authorList>
            <person name="Jung Y."/>
            <person name="Shin J.-H."/>
            <person name="Lee Y.-J."/>
            <person name="Yi H."/>
            <person name="Bahn Y.-S."/>
            <person name="Kim J.F."/>
            <person name="Lee D.-W."/>
        </authorList>
    </citation>
    <scope>NUCLEOTIDE SEQUENCE [LARGE SCALE GENOMIC DNA]</scope>
    <source>
        <strain evidence="7 8">KACC 15219</strain>
    </source>
</reference>
<dbReference type="SUPFAM" id="SSF52540">
    <property type="entry name" value="P-loop containing nucleoside triphosphate hydrolases"/>
    <property type="match status" value="1"/>
</dbReference>
<feature type="region of interest" description="Disordered" evidence="4">
    <location>
        <begin position="441"/>
        <end position="468"/>
    </location>
</feature>
<dbReference type="KEGG" id="maur:BOH66_15290"/>
<dbReference type="CDD" id="cd00267">
    <property type="entry name" value="ABC_ATPase"/>
    <property type="match status" value="1"/>
</dbReference>
<dbReference type="InterPro" id="IPR050206">
    <property type="entry name" value="FtsK/SpoIIIE/SftA"/>
</dbReference>
<keyword evidence="5" id="KW-0812">Transmembrane</keyword>
<gene>
    <name evidence="7" type="ORF">BOH66_15290</name>
</gene>
<keyword evidence="5" id="KW-0472">Membrane</keyword>
<evidence type="ECO:0000256" key="4">
    <source>
        <dbReference type="SAM" id="MobiDB-lite"/>
    </source>
</evidence>
<evidence type="ECO:0000313" key="8">
    <source>
        <dbReference type="Proteomes" id="UP000187185"/>
    </source>
</evidence>
<dbReference type="AlphaFoldDB" id="A0A1P8UBG3"/>
<name>A0A1P8UBG3_9MICO</name>
<evidence type="ECO:0000256" key="1">
    <source>
        <dbReference type="ARBA" id="ARBA00022741"/>
    </source>
</evidence>
<evidence type="ECO:0000259" key="6">
    <source>
        <dbReference type="PROSITE" id="PS50901"/>
    </source>
</evidence>
<keyword evidence="5" id="KW-1133">Transmembrane helix</keyword>
<dbReference type="InterPro" id="IPR002543">
    <property type="entry name" value="FtsK_dom"/>
</dbReference>
<sequence>MSTNRVPLTWMELGGLILKRWWWMGLLVVPFAAMTLAVALQNPSVADWLVLLLVGGIVVDTVRLARHLPSTSTQRWQRAVDRHIADSWPSVAQHLGLTVRSDGGAVAVAGISPTAWQGSTCALTVRLPVGLGRDHLVAQASLIAEAFGALRATVTGTRIDALTLRLDYADPLAEPFSLTPGASWDGRSVLMGRTGDGQSWRLRLGPHTLVAGSSGSGKASLVWGLLLGLADPIHRGLVEVHGIDRKGGMELAMGRDLLTRFATDAPTSVQLLEEAVSAMQERARALAGTTRQHVATSDSPHIVVLIDELAALTAYETDREMLRRANSAIATLASQGRAVGYTVFACLQDPRKETIPSRGLFTQTVALRLRDAIETAMVLGEGSVANGAACHAITASTPGVAYVLPDEGGMPVRVRAGLVSDQMIRDAASRYAAPRHIAVTVPAAPEEAPSRASTPRRPRRTTRKEATS</sequence>
<proteinExistence type="predicted"/>
<dbReference type="Pfam" id="PF01580">
    <property type="entry name" value="FtsK_SpoIIIE"/>
    <property type="match status" value="1"/>
</dbReference>
<dbReference type="InterPro" id="IPR027417">
    <property type="entry name" value="P-loop_NTPase"/>
</dbReference>
<keyword evidence="2 3" id="KW-0067">ATP-binding</keyword>
<evidence type="ECO:0000256" key="2">
    <source>
        <dbReference type="ARBA" id="ARBA00022840"/>
    </source>
</evidence>
<dbReference type="STRING" id="36805.BOH66_15290"/>
<dbReference type="GO" id="GO:0003677">
    <property type="term" value="F:DNA binding"/>
    <property type="evidence" value="ECO:0007669"/>
    <property type="project" value="InterPro"/>
</dbReference>
<dbReference type="PROSITE" id="PS50901">
    <property type="entry name" value="FTSK"/>
    <property type="match status" value="1"/>
</dbReference>
<dbReference type="Gene3D" id="3.40.50.300">
    <property type="entry name" value="P-loop containing nucleotide triphosphate hydrolases"/>
    <property type="match status" value="1"/>
</dbReference>
<feature type="transmembrane region" description="Helical" evidence="5">
    <location>
        <begin position="21"/>
        <end position="40"/>
    </location>
</feature>
<dbReference type="GO" id="GO:0005524">
    <property type="term" value="F:ATP binding"/>
    <property type="evidence" value="ECO:0007669"/>
    <property type="project" value="UniProtKB-UniRule"/>
</dbReference>
<evidence type="ECO:0000313" key="7">
    <source>
        <dbReference type="EMBL" id="APZ35453.1"/>
    </source>
</evidence>
<dbReference type="RefSeq" id="WP_076691821.1">
    <property type="nucleotide sequence ID" value="NZ_CP018762.1"/>
</dbReference>
<protein>
    <recommendedName>
        <fullName evidence="6">FtsK domain-containing protein</fullName>
    </recommendedName>
</protein>
<organism evidence="7 8">
    <name type="scientific">Microbacterium aurum</name>
    <dbReference type="NCBI Taxonomy" id="36805"/>
    <lineage>
        <taxon>Bacteria</taxon>
        <taxon>Bacillati</taxon>
        <taxon>Actinomycetota</taxon>
        <taxon>Actinomycetes</taxon>
        <taxon>Micrococcales</taxon>
        <taxon>Microbacteriaceae</taxon>
        <taxon>Microbacterium</taxon>
    </lineage>
</organism>
<keyword evidence="8" id="KW-1185">Reference proteome</keyword>
<feature type="binding site" evidence="3">
    <location>
        <begin position="212"/>
        <end position="219"/>
    </location>
    <ligand>
        <name>ATP</name>
        <dbReference type="ChEBI" id="CHEBI:30616"/>
    </ligand>
</feature>